<evidence type="ECO:0000256" key="1">
    <source>
        <dbReference type="ARBA" id="ARBA00004370"/>
    </source>
</evidence>
<dbReference type="PANTHER" id="PTHR10806">
    <property type="entry name" value="SIGNAL PEPTIDASE COMPLEX CATALYTIC SUBUNIT SEC11"/>
    <property type="match status" value="1"/>
</dbReference>
<organism evidence="8 9">
    <name type="scientific">Microbacterium insulae</name>
    <dbReference type="NCBI Taxonomy" id="483014"/>
    <lineage>
        <taxon>Bacteria</taxon>
        <taxon>Bacillati</taxon>
        <taxon>Actinomycetota</taxon>
        <taxon>Actinomycetes</taxon>
        <taxon>Micrococcales</taxon>
        <taxon>Microbacteriaceae</taxon>
        <taxon>Microbacterium</taxon>
    </lineage>
</organism>
<accession>A0ABW3AEU9</accession>
<evidence type="ECO:0000256" key="6">
    <source>
        <dbReference type="SAM" id="Phobius"/>
    </source>
</evidence>
<evidence type="ECO:0000256" key="4">
    <source>
        <dbReference type="ARBA" id="ARBA00023136"/>
    </source>
</evidence>
<feature type="transmembrane region" description="Helical" evidence="6">
    <location>
        <begin position="178"/>
        <end position="199"/>
    </location>
</feature>
<dbReference type="EC" id="3.4.21.89" evidence="5"/>
<proteinExistence type="predicted"/>
<dbReference type="Proteomes" id="UP001597055">
    <property type="component" value="Unassembled WGS sequence"/>
</dbReference>
<keyword evidence="2 6" id="KW-0812">Transmembrane</keyword>
<keyword evidence="3 6" id="KW-1133">Transmembrane helix</keyword>
<dbReference type="RefSeq" id="WP_204980334.1">
    <property type="nucleotide sequence ID" value="NZ_JBHTII010000001.1"/>
</dbReference>
<feature type="transmembrane region" description="Helical" evidence="6">
    <location>
        <begin position="43"/>
        <end position="65"/>
    </location>
</feature>
<comment type="caution">
    <text evidence="8">The sequence shown here is derived from an EMBL/GenBank/DDBJ whole genome shotgun (WGS) entry which is preliminary data.</text>
</comment>
<feature type="domain" description="Peptidase S26" evidence="7">
    <location>
        <begin position="50"/>
        <end position="126"/>
    </location>
</feature>
<evidence type="ECO:0000313" key="8">
    <source>
        <dbReference type="EMBL" id="MFD0789387.1"/>
    </source>
</evidence>
<dbReference type="SUPFAM" id="SSF51306">
    <property type="entry name" value="LexA/Signal peptidase"/>
    <property type="match status" value="1"/>
</dbReference>
<gene>
    <name evidence="8" type="ORF">ACFQ0P_03175</name>
</gene>
<name>A0ABW3AEU9_9MICO</name>
<reference evidence="9" key="1">
    <citation type="journal article" date="2019" name="Int. J. Syst. Evol. Microbiol.">
        <title>The Global Catalogue of Microorganisms (GCM) 10K type strain sequencing project: providing services to taxonomists for standard genome sequencing and annotation.</title>
        <authorList>
            <consortium name="The Broad Institute Genomics Platform"/>
            <consortium name="The Broad Institute Genome Sequencing Center for Infectious Disease"/>
            <person name="Wu L."/>
            <person name="Ma J."/>
        </authorList>
    </citation>
    <scope>NUCLEOTIDE SEQUENCE [LARGE SCALE GENOMIC DNA]</scope>
    <source>
        <strain evidence="9">CCUG 54523</strain>
    </source>
</reference>
<protein>
    <recommendedName>
        <fullName evidence="5">Signal peptidase I</fullName>
        <ecNumber evidence="5">3.4.21.89</ecNumber>
    </recommendedName>
</protein>
<sequence length="222" mass="23468">MNGNALLDVAAQPSAPDEGSVAMTDAESTGEDRVSITRMILQAISWVLLILVSLLAIVVVVVPLVTGAKPYTILTGSMEPQYPPGTLVVVQPAEAEDINLGDVITYQLESGKAQVVTHRVVGVGADADGTPVFITRGDANDADDADPVLPVQIVGKLWYSVPYIGWINNVVTGEARAWAIPIVVGGLFVYGIVTILLGFRDRRREKAAARDAASSSDDVTED</sequence>
<keyword evidence="8" id="KW-0378">Hydrolase</keyword>
<dbReference type="PANTHER" id="PTHR10806:SF6">
    <property type="entry name" value="SIGNAL PEPTIDASE COMPLEX CATALYTIC SUBUNIT SEC11"/>
    <property type="match status" value="1"/>
</dbReference>
<dbReference type="InterPro" id="IPR001733">
    <property type="entry name" value="Peptidase_S26B"/>
</dbReference>
<dbReference type="NCBIfam" id="TIGR02228">
    <property type="entry name" value="sigpep_I_arch"/>
    <property type="match status" value="1"/>
</dbReference>
<dbReference type="Gene3D" id="2.10.109.10">
    <property type="entry name" value="Umud Fragment, subunit A"/>
    <property type="match status" value="1"/>
</dbReference>
<dbReference type="Pfam" id="PF10502">
    <property type="entry name" value="Peptidase_S26"/>
    <property type="match status" value="1"/>
</dbReference>
<evidence type="ECO:0000256" key="3">
    <source>
        <dbReference type="ARBA" id="ARBA00022989"/>
    </source>
</evidence>
<dbReference type="GO" id="GO:0009003">
    <property type="term" value="F:signal peptidase activity"/>
    <property type="evidence" value="ECO:0007669"/>
    <property type="project" value="UniProtKB-EC"/>
</dbReference>
<dbReference type="EMBL" id="JBHTII010000001">
    <property type="protein sequence ID" value="MFD0789387.1"/>
    <property type="molecule type" value="Genomic_DNA"/>
</dbReference>
<evidence type="ECO:0000313" key="9">
    <source>
        <dbReference type="Proteomes" id="UP001597055"/>
    </source>
</evidence>
<keyword evidence="9" id="KW-1185">Reference proteome</keyword>
<dbReference type="CDD" id="cd06530">
    <property type="entry name" value="S26_SPase_I"/>
    <property type="match status" value="1"/>
</dbReference>
<dbReference type="PRINTS" id="PR00728">
    <property type="entry name" value="SIGNALPTASE"/>
</dbReference>
<evidence type="ECO:0000259" key="7">
    <source>
        <dbReference type="Pfam" id="PF10502"/>
    </source>
</evidence>
<evidence type="ECO:0000256" key="5">
    <source>
        <dbReference type="NCBIfam" id="TIGR02228"/>
    </source>
</evidence>
<evidence type="ECO:0000256" key="2">
    <source>
        <dbReference type="ARBA" id="ARBA00022692"/>
    </source>
</evidence>
<dbReference type="InterPro" id="IPR019533">
    <property type="entry name" value="Peptidase_S26"/>
</dbReference>
<dbReference type="InterPro" id="IPR036286">
    <property type="entry name" value="LexA/Signal_pep-like_sf"/>
</dbReference>
<comment type="subcellular location">
    <subcellularLocation>
        <location evidence="1">Membrane</location>
    </subcellularLocation>
</comment>
<keyword evidence="4 6" id="KW-0472">Membrane</keyword>